<accession>A0ACB9N9M8</accession>
<evidence type="ECO:0000313" key="2">
    <source>
        <dbReference type="Proteomes" id="UP000828941"/>
    </source>
</evidence>
<reference evidence="1 2" key="1">
    <citation type="journal article" date="2022" name="DNA Res.">
        <title>Chromosomal-level genome assembly of the orchid tree Bauhinia variegata (Leguminosae; Cercidoideae) supports the allotetraploid origin hypothesis of Bauhinia.</title>
        <authorList>
            <person name="Zhong Y."/>
            <person name="Chen Y."/>
            <person name="Zheng D."/>
            <person name="Pang J."/>
            <person name="Liu Y."/>
            <person name="Luo S."/>
            <person name="Meng S."/>
            <person name="Qian L."/>
            <person name="Wei D."/>
            <person name="Dai S."/>
            <person name="Zhou R."/>
        </authorList>
    </citation>
    <scope>NUCLEOTIDE SEQUENCE [LARGE SCALE GENOMIC DNA]</scope>
    <source>
        <strain evidence="1">BV-YZ2020</strain>
    </source>
</reference>
<name>A0ACB9N9M8_BAUVA</name>
<protein>
    <submittedName>
        <fullName evidence="1">Uncharacterized protein</fullName>
    </submittedName>
</protein>
<sequence length="1118" mass="121133">MACIKGVNRSASVALAPDAQFMAAGTMAGAVDLSFSSSANLEIFELDFQSDDQELPLVGECPSSERFNRLSWGKNTSASGGFSLGLIAGGLVDGNIDVWNPLSLIRSEANESALVGHLSRHKGPVRGLEFNAIAPNLLASGAEDGEICIWDLANPSEPSHFPPLKGSGSASQGEISFLSWNSKVQHILASTSYNGTTVVWDLKKQKPVISFTDSVRRRCSVLQWNPDIATQLVVASDEDGSPSLRLWDMRNIMTPVKEFVGHTRGVIAMSWCPIDSSYLLTCGKDSRTICWDTISGEIACELPAGTNWNFDVHWYPKIPGVISTSSFDGKIGIYNVEGCTRYGVGENDFGAVPLRAPKWYKRPAGVSFGFGGKLVSFHPKSSAAGAAAGASEVYVHNLVAEDSLVSRSSEFDAAIRNGERTSLRVLCDKKLQESESEEDRETWGFLKVMFEDDGNARSKLLAHLGFNVPAEEKETVQDDLTQEVDALGLQERNVDKVGLAATNETISFVTDNGEDFFNNLPSPKADTPTSTSGDKFVVADNANGSEKVPEELEMEENSDPSFDDSVQRALVLGDYKGAVGQCISANKWADALVIAHVGSASLWESTRDQYLKISRSPYLKIVSAMVSNDLLSLVNTRPLKFWKETLALLCSFAQRDEWTMLCDTLASKLMTAGNTLAATLCYICAGNIDKTVEIWSRSLQIEREGKSYVDLLQDLMEKTIVLALATGQKRFSASLCKLVEKYAEILASQGMLTTAMEYLKLLGTDELSPELTILKDRIALSTEPEKDVNTTVSQLQSGSLYAADDSNYSRNYYPEPAPTQVQQHSIPGSPYEENYQQPYDPSYGRGYAGAAPYQPVQPPNMFLPTQPPQAAQVPQLNFPASSVSQHPVRPFVPSTPAMLKNAEIYTQPPTLGSQLYPGTANPPYQPTPLGPAPSQLGPVPGQKLSQVVAPTPNPRGFTLVPNPAVVQRPGMGPMQPPSPPQAAPVQPAPTPAAPPATVQTADTSNVPVHQRPIVTTLTRLFNETSEALGGSRANAAKKREIEDNSKKLGGLFTKLNSGDISKNAADKLLQLCQALDNGDFGTALQIQVLLTTTEWDECQSWLGSLKRMIKTRQSVRLS</sequence>
<dbReference type="EMBL" id="CM039432">
    <property type="protein sequence ID" value="KAI4333068.1"/>
    <property type="molecule type" value="Genomic_DNA"/>
</dbReference>
<organism evidence="1 2">
    <name type="scientific">Bauhinia variegata</name>
    <name type="common">Purple orchid tree</name>
    <name type="synonym">Phanera variegata</name>
    <dbReference type="NCBI Taxonomy" id="167791"/>
    <lineage>
        <taxon>Eukaryota</taxon>
        <taxon>Viridiplantae</taxon>
        <taxon>Streptophyta</taxon>
        <taxon>Embryophyta</taxon>
        <taxon>Tracheophyta</taxon>
        <taxon>Spermatophyta</taxon>
        <taxon>Magnoliopsida</taxon>
        <taxon>eudicotyledons</taxon>
        <taxon>Gunneridae</taxon>
        <taxon>Pentapetalae</taxon>
        <taxon>rosids</taxon>
        <taxon>fabids</taxon>
        <taxon>Fabales</taxon>
        <taxon>Fabaceae</taxon>
        <taxon>Cercidoideae</taxon>
        <taxon>Cercideae</taxon>
        <taxon>Bauhiniinae</taxon>
        <taxon>Bauhinia</taxon>
    </lineage>
</organism>
<gene>
    <name evidence="1" type="ORF">L6164_017920</name>
</gene>
<proteinExistence type="predicted"/>
<comment type="caution">
    <text evidence="1">The sequence shown here is derived from an EMBL/GenBank/DDBJ whole genome shotgun (WGS) entry which is preliminary data.</text>
</comment>
<keyword evidence="2" id="KW-1185">Reference proteome</keyword>
<dbReference type="Proteomes" id="UP000828941">
    <property type="component" value="Chromosome 7"/>
</dbReference>
<evidence type="ECO:0000313" key="1">
    <source>
        <dbReference type="EMBL" id="KAI4333068.1"/>
    </source>
</evidence>